<keyword evidence="1" id="KW-0732">Signal</keyword>
<comment type="caution">
    <text evidence="2">The sequence shown here is derived from an EMBL/GenBank/DDBJ whole genome shotgun (WGS) entry which is preliminary data.</text>
</comment>
<protein>
    <submittedName>
        <fullName evidence="2">M6 family metalloprotease-like protein</fullName>
    </submittedName>
</protein>
<sequence>MAPHLLTPRAVGRGGLAAGLAALLAAGVGTAVAPATAAAEPGGPGSALAPVDPADWVNQDDMTWDDYTAVPGAPAGWADGTATGSVREFRAAVVLLDFTDQPLLVTQPPGSHPFGSPAEDFEPVAPEDAPQWWEDYLNTPTEANHGHTITEYWMENSNGRYSVDVDAFGTYTLPGKLHEYGLAGHAPVTGPDSVCPAGDDCTKDIRTDGFAAWYADQGDDVHEDYDVLFWVTAGHDESGTWQEFGDMQFAAPEDVPAELGPPGATEGPVYNDAGNEIPSWAPTRYVPWTSWRSAATHWPNATSRGVIPNSTQAESSGQAVFQHEMSHLLGIGDNYNNPFGDPPVRSYTGPWDMLSRGSFNGPGGTHLRWQVPNAGGASMGSHFTLRNKQRLELVSPEQVLGLSRAGLAADGVARATVQARSVNREGDLAGLTVALDDDGLGAGDRSSCQAEGYVGTEAWRCDRGGYEGYSVEVVDRMGTDSFTPSSGVHVAKTKPVDRAPFVWTVDANPQDIGLTDFVRPDGTPVPVTVGDQRQLNDAMFRAGTRSGSQDEHVDEANGLHVYVLDRQRDADGVLSYDVAVRSLEGSGDQARGAALDLAGATAVPVDGGAAAELRVPMTNTGEAGEGASDGDVYRLSSAVAGGWEAVQPYDLLGATAGETVEVPLQLVREPGGLGTATVTVTSESDPGATATAEVAVHPLLAAYAQELVADLGGEGALGGGVEARLASALATAARSTERGLAAQAERSLDRAEALASRVTDETARADLLAAVEVLRVG</sequence>
<evidence type="ECO:0000256" key="1">
    <source>
        <dbReference type="SAM" id="SignalP"/>
    </source>
</evidence>
<gene>
    <name evidence="2" type="ORF">EDC03_2444</name>
</gene>
<organism evidence="2 3">
    <name type="scientific">Pseudokineococcus lusitanus</name>
    <dbReference type="NCBI Taxonomy" id="763993"/>
    <lineage>
        <taxon>Bacteria</taxon>
        <taxon>Bacillati</taxon>
        <taxon>Actinomycetota</taxon>
        <taxon>Actinomycetes</taxon>
        <taxon>Kineosporiales</taxon>
        <taxon>Kineosporiaceae</taxon>
        <taxon>Pseudokineococcus</taxon>
    </lineage>
</organism>
<feature type="chain" id="PRO_5018035134" evidence="1">
    <location>
        <begin position="38"/>
        <end position="777"/>
    </location>
</feature>
<keyword evidence="3" id="KW-1185">Reference proteome</keyword>
<dbReference type="AlphaFoldDB" id="A0A3N1GWK7"/>
<dbReference type="GO" id="GO:0006508">
    <property type="term" value="P:proteolysis"/>
    <property type="evidence" value="ECO:0007669"/>
    <property type="project" value="UniProtKB-KW"/>
</dbReference>
<keyword evidence="2" id="KW-0645">Protease</keyword>
<dbReference type="InParanoid" id="A0A3N1GWK7"/>
<reference evidence="2 3" key="1">
    <citation type="journal article" date="2015" name="Stand. Genomic Sci.">
        <title>Genomic Encyclopedia of Bacterial and Archaeal Type Strains, Phase III: the genomes of soil and plant-associated and newly described type strains.</title>
        <authorList>
            <person name="Whitman W.B."/>
            <person name="Woyke T."/>
            <person name="Klenk H.P."/>
            <person name="Zhou Y."/>
            <person name="Lilburn T.G."/>
            <person name="Beck B.J."/>
            <person name="De Vos P."/>
            <person name="Vandamme P."/>
            <person name="Eisen J.A."/>
            <person name="Garrity G."/>
            <person name="Hugenholtz P."/>
            <person name="Kyrpides N.C."/>
        </authorList>
    </citation>
    <scope>NUCLEOTIDE SEQUENCE [LARGE SCALE GENOMIC DNA]</scope>
    <source>
        <strain evidence="2 3">CECT 7306</strain>
    </source>
</reference>
<keyword evidence="2" id="KW-0482">Metalloprotease</keyword>
<name>A0A3N1GWK7_9ACTN</name>
<proteinExistence type="predicted"/>
<evidence type="ECO:0000313" key="2">
    <source>
        <dbReference type="EMBL" id="ROP34628.1"/>
    </source>
</evidence>
<dbReference type="NCBIfam" id="TIGR03296">
    <property type="entry name" value="M6dom_TIGR03296"/>
    <property type="match status" value="1"/>
</dbReference>
<dbReference type="RefSeq" id="WP_199720212.1">
    <property type="nucleotide sequence ID" value="NZ_RJKN01000006.1"/>
</dbReference>
<accession>A0A3N1GWK7</accession>
<dbReference type="Proteomes" id="UP000276232">
    <property type="component" value="Unassembled WGS sequence"/>
</dbReference>
<keyword evidence="2" id="KW-0378">Hydrolase</keyword>
<dbReference type="GO" id="GO:0008237">
    <property type="term" value="F:metallopeptidase activity"/>
    <property type="evidence" value="ECO:0007669"/>
    <property type="project" value="UniProtKB-KW"/>
</dbReference>
<feature type="signal peptide" evidence="1">
    <location>
        <begin position="1"/>
        <end position="37"/>
    </location>
</feature>
<dbReference type="InterPro" id="IPR008757">
    <property type="entry name" value="Peptidase_M6-like_domain"/>
</dbReference>
<dbReference type="EMBL" id="RJKN01000006">
    <property type="protein sequence ID" value="ROP34628.1"/>
    <property type="molecule type" value="Genomic_DNA"/>
</dbReference>
<evidence type="ECO:0000313" key="3">
    <source>
        <dbReference type="Proteomes" id="UP000276232"/>
    </source>
</evidence>